<evidence type="ECO:0000259" key="1">
    <source>
        <dbReference type="Pfam" id="PF13649"/>
    </source>
</evidence>
<dbReference type="RefSeq" id="WP_176793452.1">
    <property type="nucleotide sequence ID" value="NZ_FNAP01000004.1"/>
</dbReference>
<feature type="domain" description="Methyltransferase" evidence="1">
    <location>
        <begin position="63"/>
        <end position="153"/>
    </location>
</feature>
<evidence type="ECO:0000313" key="3">
    <source>
        <dbReference type="Proteomes" id="UP000199412"/>
    </source>
</evidence>
<proteinExistence type="predicted"/>
<dbReference type="AlphaFoldDB" id="A0A1G7ATS1"/>
<dbReference type="GO" id="GO:0032259">
    <property type="term" value="P:methylation"/>
    <property type="evidence" value="ECO:0007669"/>
    <property type="project" value="UniProtKB-KW"/>
</dbReference>
<dbReference type="SUPFAM" id="SSF53335">
    <property type="entry name" value="S-adenosyl-L-methionine-dependent methyltransferases"/>
    <property type="match status" value="1"/>
</dbReference>
<dbReference type="Gene3D" id="3.40.50.150">
    <property type="entry name" value="Vaccinia Virus protein VP39"/>
    <property type="match status" value="1"/>
</dbReference>
<name>A0A1G7ATS1_9PROT</name>
<keyword evidence="3" id="KW-1185">Reference proteome</keyword>
<dbReference type="GO" id="GO:0008168">
    <property type="term" value="F:methyltransferase activity"/>
    <property type="evidence" value="ECO:0007669"/>
    <property type="project" value="UniProtKB-KW"/>
</dbReference>
<dbReference type="PANTHER" id="PTHR43591:SF110">
    <property type="entry name" value="RHODANESE DOMAIN-CONTAINING PROTEIN"/>
    <property type="match status" value="1"/>
</dbReference>
<dbReference type="CDD" id="cd02440">
    <property type="entry name" value="AdoMet_MTases"/>
    <property type="match status" value="1"/>
</dbReference>
<dbReference type="Proteomes" id="UP000199412">
    <property type="component" value="Unassembled WGS sequence"/>
</dbReference>
<dbReference type="STRING" id="69960.SAMN05421720_10488"/>
<organism evidence="2 3">
    <name type="scientific">Rhodospira trueperi</name>
    <dbReference type="NCBI Taxonomy" id="69960"/>
    <lineage>
        <taxon>Bacteria</taxon>
        <taxon>Pseudomonadati</taxon>
        <taxon>Pseudomonadota</taxon>
        <taxon>Alphaproteobacteria</taxon>
        <taxon>Rhodospirillales</taxon>
        <taxon>Rhodospirillaceae</taxon>
        <taxon>Rhodospira</taxon>
    </lineage>
</organism>
<sequence length="209" mass="22309">MSEHRDPTLERAYALDGADAVRDLYRDWATDYEADTVDRLGYVAPGIAVDIFAGHMDARDARVIDVGCGTGLAGVALREAGFSTIDGLDISPDMLAEARGKTVYRDLFEGDLTARLEVADNTYAGAVSVGTFTHGHVGPSGLAEVLRIVRPGGIVTVTVNEGVYDSEGYEAALDDLARRGQAERVETRRTDYLVNEGIGAMVVTLKVAA</sequence>
<keyword evidence="2" id="KW-0489">Methyltransferase</keyword>
<gene>
    <name evidence="2" type="ORF">SAMN05421720_10488</name>
</gene>
<keyword evidence="2" id="KW-0808">Transferase</keyword>
<dbReference type="InterPro" id="IPR041698">
    <property type="entry name" value="Methyltransf_25"/>
</dbReference>
<dbReference type="EMBL" id="FNAP01000004">
    <property type="protein sequence ID" value="SDE18239.1"/>
    <property type="molecule type" value="Genomic_DNA"/>
</dbReference>
<dbReference type="Pfam" id="PF13649">
    <property type="entry name" value="Methyltransf_25"/>
    <property type="match status" value="1"/>
</dbReference>
<dbReference type="InterPro" id="IPR029063">
    <property type="entry name" value="SAM-dependent_MTases_sf"/>
</dbReference>
<evidence type="ECO:0000313" key="2">
    <source>
        <dbReference type="EMBL" id="SDE18239.1"/>
    </source>
</evidence>
<reference evidence="2 3" key="1">
    <citation type="submission" date="2016-10" db="EMBL/GenBank/DDBJ databases">
        <authorList>
            <person name="de Groot N.N."/>
        </authorList>
    </citation>
    <scope>NUCLEOTIDE SEQUENCE [LARGE SCALE GENOMIC DNA]</scope>
    <source>
        <strain evidence="2 3">ATCC 700224</strain>
    </source>
</reference>
<protein>
    <submittedName>
        <fullName evidence="2">Methyltransferase domain-containing protein</fullName>
    </submittedName>
</protein>
<dbReference type="PANTHER" id="PTHR43591">
    <property type="entry name" value="METHYLTRANSFERASE"/>
    <property type="match status" value="1"/>
</dbReference>
<accession>A0A1G7ATS1</accession>